<accession>A0A1F2P7R8</accession>
<keyword evidence="1" id="KW-0472">Membrane</keyword>
<evidence type="ECO:0000313" key="2">
    <source>
        <dbReference type="EMBL" id="OFV67278.1"/>
    </source>
</evidence>
<dbReference type="Proteomes" id="UP000186940">
    <property type="component" value="Unassembled WGS sequence"/>
</dbReference>
<evidence type="ECO:0000256" key="1">
    <source>
        <dbReference type="SAM" id="Phobius"/>
    </source>
</evidence>
<dbReference type="EMBL" id="LYOS01000005">
    <property type="protein sequence ID" value="OFV67278.1"/>
    <property type="molecule type" value="Genomic_DNA"/>
</dbReference>
<keyword evidence="1" id="KW-0812">Transmembrane</keyword>
<organism evidence="2 3">
    <name type="scientific">Candidatus Syntropharchaeum caldarium</name>
    <dbReference type="NCBI Taxonomy" id="1838285"/>
    <lineage>
        <taxon>Archaea</taxon>
        <taxon>Methanobacteriati</taxon>
        <taxon>Methanobacteriota</taxon>
        <taxon>Stenosarchaea group</taxon>
        <taxon>Methanomicrobia</taxon>
        <taxon>Methanosarcinales</taxon>
        <taxon>ANME-2 cluster</taxon>
        <taxon>Candidatus Syntropharchaeum</taxon>
    </lineage>
</organism>
<protein>
    <submittedName>
        <fullName evidence="2">Membrane protein</fullName>
    </submittedName>
</protein>
<comment type="caution">
    <text evidence="2">The sequence shown here is derived from an EMBL/GenBank/DDBJ whole genome shotgun (WGS) entry which is preliminary data.</text>
</comment>
<evidence type="ECO:0000313" key="3">
    <source>
        <dbReference type="Proteomes" id="UP000186940"/>
    </source>
</evidence>
<feature type="transmembrane region" description="Helical" evidence="1">
    <location>
        <begin position="12"/>
        <end position="32"/>
    </location>
</feature>
<dbReference type="STRING" id="1838285.SCAL_001547"/>
<sequence>MNKYTAEGLGYALEIVTSVVVVSFLGLLIAGWRPGEVIEGRHAIGLFLGAITGFILSIYSVIKKYQQE</sequence>
<name>A0A1F2P7R8_9EURY</name>
<dbReference type="AlphaFoldDB" id="A0A1F2P7R8"/>
<gene>
    <name evidence="2" type="ORF">SCAL_001547</name>
</gene>
<keyword evidence="1" id="KW-1133">Transmembrane helix</keyword>
<reference evidence="2" key="1">
    <citation type="submission" date="2016-05" db="EMBL/GenBank/DDBJ databases">
        <title>Microbial consortia oxidize butane by reversing methanogenesis.</title>
        <authorList>
            <person name="Laso-Perez R."/>
            <person name="Richter M."/>
            <person name="Wegener G."/>
            <person name="Musat F."/>
        </authorList>
    </citation>
    <scope>NUCLEOTIDE SEQUENCE [LARGE SCALE GENOMIC DNA]</scope>
    <source>
        <strain evidence="2">BOX2</strain>
    </source>
</reference>
<proteinExistence type="predicted"/>
<keyword evidence="3" id="KW-1185">Reference proteome</keyword>
<feature type="transmembrane region" description="Helical" evidence="1">
    <location>
        <begin position="44"/>
        <end position="62"/>
    </location>
</feature>